<dbReference type="Pfam" id="PF08801">
    <property type="entry name" value="Nucleoporin_N"/>
    <property type="match status" value="1"/>
</dbReference>
<keyword evidence="6" id="KW-0811">Translocation</keyword>
<keyword evidence="4" id="KW-0509">mRNA transport</keyword>
<evidence type="ECO:0000256" key="4">
    <source>
        <dbReference type="ARBA" id="ARBA00022816"/>
    </source>
</evidence>
<sequence>MFSIGNKTDFNGRKPLSINNYHRESNKHLKCTTYPLLITSTDFYRVLQLSPPERCHEKANSDFCEGYIDPYLRRFIIVDIKNWRLFISNDRYCMSNAISYDIKRHLSGFVDFENDNEHLSVLFRFVKRNFTCDDPGFVLLFPSTGDMFYWEDINYIRLVHELNGSKGFVHIKLPLLTKEKCIGLTMIPPAGSVVSTTAGRFFNIYPRNDNQRLSLVYRMLPLSGSLINIQCSISKITSYPSHVVAIRAGSIKSKYERIVYGLFSNADIYIWEISRKGCSQLLQKKNIRNLIIQRFRLDGDCVNELEFLDLSICKSDPYSLVCLIAWNENAPTKYYAIASVSFNNEMLPTISGFHKVCSYHSLVDSISARIFCPAPCTVIYCVFDSLPVIVCNFKGRETNEFVEESLFISNSYKQFQVMDIASVDAVLEDTNTLMLEFPAIALLTKGNGVVLLESTNCSLDGYSDLRFLKTRLSQYASQNSLLKKQFSVCSGFSSVLPRDRLFPTLLILCDEIARSYPTFHTSVSEILNYQFHKLMETILVSLKHFKLTSTERLHLWLKLAYVNSLVDIYDQLVREGRKSNILHLILQAMVKSGNINDLFLNKSLNIKLLLYSLHTFYKHYASTENTFNFKLLQFLITVNNVFGLVFGNELAYRQEEVIGNVDSTKISIPELWNIEIDSVNLLLSQIEKSIAVDRKKDFIGLKNDRNKKMLMKLQKQILHLIEHGCFLIHELTNSYTKPNSVPAAGADEYSSLEEHFRGRRREWLNYLAQIGYLKRAIKISEHVRDYPSLITLLNSCNFETPEDKVSTQRHYLQIFKDDFAIVLFTHLVETGQLHSLLHDFRSYESYLRKFLETNKLYNLLWVYEAESGNFTHASDILLRGDVILKSKISEQNILFTLSKLFTLVNEKGYDNNLVKKKMKEIDSNQRIVSIQREYAKLLDSTIVIAGNEEEAIVLLLEANCVSLHEASVRYRIVSNLLTRLLLKEHSPLVETIDFFTSFSIENNYYEFRLACDLLENSSFSTHQFVFLYLLLTQRFLLQLNWDETLRALTERNMDYLCSFRTVFQKLESKDFILDKYHSIHLFPKIICLDVLKSLYSTLFESQLKSYNHELLAEHRRCQKLYEERDLSSVLAQLSLLFKEEKTTNTQKETKC</sequence>
<dbReference type="GeneID" id="25032507"/>
<dbReference type="InterPro" id="IPR014908">
    <property type="entry name" value="Nucleoporin_Nup133/Nup155_N"/>
</dbReference>
<dbReference type="SUPFAM" id="SSF117289">
    <property type="entry name" value="Nucleoporin domain"/>
    <property type="match status" value="1"/>
</dbReference>
<dbReference type="GO" id="GO:0031080">
    <property type="term" value="C:nuclear pore outer ring"/>
    <property type="evidence" value="ECO:0007669"/>
    <property type="project" value="EnsemblFungi"/>
</dbReference>
<dbReference type="GO" id="GO:0005737">
    <property type="term" value="C:cytoplasm"/>
    <property type="evidence" value="ECO:0007669"/>
    <property type="project" value="EnsemblFungi"/>
</dbReference>
<evidence type="ECO:0000256" key="3">
    <source>
        <dbReference type="ARBA" id="ARBA00022448"/>
    </source>
</evidence>
<feature type="domain" description="Nucleoporin Nup133/Nup155-like C-terminal" evidence="8">
    <location>
        <begin position="809"/>
        <end position="962"/>
    </location>
</feature>
<evidence type="ECO:0000256" key="1">
    <source>
        <dbReference type="ARBA" id="ARBA00004259"/>
    </source>
</evidence>
<keyword evidence="3" id="KW-0813">Transport</keyword>
<proteinExistence type="inferred from homology"/>
<dbReference type="Gene3D" id="1.20.58.1380">
    <property type="match status" value="1"/>
</dbReference>
<keyword evidence="11" id="KW-1185">Reference proteome</keyword>
<evidence type="ECO:0000313" key="10">
    <source>
        <dbReference type="EMBL" id="EPX74325.1"/>
    </source>
</evidence>
<dbReference type="OrthoDB" id="103454at2759"/>
<dbReference type="AlphaFoldDB" id="S9R7W0"/>
<accession>S9R7W0</accession>
<name>S9R7W0_SCHOY</name>
<organism evidence="10 11">
    <name type="scientific">Schizosaccharomyces octosporus (strain yFS286)</name>
    <name type="common">Fission yeast</name>
    <name type="synonym">Octosporomyces octosporus</name>
    <dbReference type="NCBI Taxonomy" id="483514"/>
    <lineage>
        <taxon>Eukaryota</taxon>
        <taxon>Fungi</taxon>
        <taxon>Dikarya</taxon>
        <taxon>Ascomycota</taxon>
        <taxon>Taphrinomycotina</taxon>
        <taxon>Schizosaccharomycetes</taxon>
        <taxon>Schizosaccharomycetales</taxon>
        <taxon>Schizosaccharomycetaceae</taxon>
        <taxon>Schizosaccharomyces</taxon>
    </lineage>
</organism>
<dbReference type="GO" id="GO:0006606">
    <property type="term" value="P:protein import into nucleus"/>
    <property type="evidence" value="ECO:0007669"/>
    <property type="project" value="TreeGrafter"/>
</dbReference>
<dbReference type="eggNOG" id="KOG4121">
    <property type="taxonomic scope" value="Eukaryota"/>
</dbReference>
<gene>
    <name evidence="10" type="ORF">SOCG_03535</name>
</gene>
<dbReference type="EMBL" id="KE503206">
    <property type="protein sequence ID" value="EPX74325.1"/>
    <property type="molecule type" value="Genomic_DNA"/>
</dbReference>
<dbReference type="InterPro" id="IPR007187">
    <property type="entry name" value="Nucleoporin_Nup133/Nup155_C"/>
</dbReference>
<evidence type="ECO:0000256" key="5">
    <source>
        <dbReference type="ARBA" id="ARBA00022927"/>
    </source>
</evidence>
<keyword evidence="5" id="KW-0653">Protein transport</keyword>
<dbReference type="GO" id="GO:0000972">
    <property type="term" value="P:transcription-dependent tethering of RNA polymerase II gene DNA at nuclear periphery"/>
    <property type="evidence" value="ECO:0007669"/>
    <property type="project" value="TreeGrafter"/>
</dbReference>
<keyword evidence="7" id="KW-0539">Nucleus</keyword>
<reference evidence="10 11" key="1">
    <citation type="journal article" date="2011" name="Science">
        <title>Comparative functional genomics of the fission yeasts.</title>
        <authorList>
            <person name="Rhind N."/>
            <person name="Chen Z."/>
            <person name="Yassour M."/>
            <person name="Thompson D.A."/>
            <person name="Haas B.J."/>
            <person name="Habib N."/>
            <person name="Wapinski I."/>
            <person name="Roy S."/>
            <person name="Lin M.F."/>
            <person name="Heiman D.I."/>
            <person name="Young S.K."/>
            <person name="Furuya K."/>
            <person name="Guo Y."/>
            <person name="Pidoux A."/>
            <person name="Chen H.M."/>
            <person name="Robbertse B."/>
            <person name="Goldberg J.M."/>
            <person name="Aoki K."/>
            <person name="Bayne E.H."/>
            <person name="Berlin A.M."/>
            <person name="Desjardins C.A."/>
            <person name="Dobbs E."/>
            <person name="Dukaj L."/>
            <person name="Fan L."/>
            <person name="FitzGerald M.G."/>
            <person name="French C."/>
            <person name="Gujja S."/>
            <person name="Hansen K."/>
            <person name="Keifenheim D."/>
            <person name="Levin J.Z."/>
            <person name="Mosher R.A."/>
            <person name="Mueller C.A."/>
            <person name="Pfiffner J."/>
            <person name="Priest M."/>
            <person name="Russ C."/>
            <person name="Smialowska A."/>
            <person name="Swoboda P."/>
            <person name="Sykes S.M."/>
            <person name="Vaughn M."/>
            <person name="Vengrova S."/>
            <person name="Yoder R."/>
            <person name="Zeng Q."/>
            <person name="Allshire R."/>
            <person name="Baulcombe D."/>
            <person name="Birren B.W."/>
            <person name="Brown W."/>
            <person name="Ekwall K."/>
            <person name="Kellis M."/>
            <person name="Leatherwood J."/>
            <person name="Levin H."/>
            <person name="Margalit H."/>
            <person name="Martienssen R."/>
            <person name="Nieduszynski C.A."/>
            <person name="Spatafora J.W."/>
            <person name="Friedman N."/>
            <person name="Dalgaard J.Z."/>
            <person name="Baumann P."/>
            <person name="Niki H."/>
            <person name="Regev A."/>
            <person name="Nusbaum C."/>
        </authorList>
    </citation>
    <scope>NUCLEOTIDE SEQUENCE [LARGE SCALE GENOMIC DNA]</scope>
    <source>
        <strain evidence="11">yFS286</strain>
    </source>
</reference>
<comment type="subcellular location">
    <subcellularLocation>
        <location evidence="1">Nucleus envelope</location>
    </subcellularLocation>
</comment>
<protein>
    <submittedName>
        <fullName evidence="10">Nucleoporin Nup131</fullName>
    </submittedName>
</protein>
<evidence type="ECO:0000256" key="2">
    <source>
        <dbReference type="ARBA" id="ARBA00005569"/>
    </source>
</evidence>
<dbReference type="PANTHER" id="PTHR13405">
    <property type="entry name" value="NUCLEAR PORE COMPLEX PROTEIN NUP133"/>
    <property type="match status" value="1"/>
</dbReference>
<evidence type="ECO:0000259" key="9">
    <source>
        <dbReference type="Pfam" id="PF08801"/>
    </source>
</evidence>
<evidence type="ECO:0000259" key="8">
    <source>
        <dbReference type="Pfam" id="PF03177"/>
    </source>
</evidence>
<dbReference type="Gene3D" id="2.130.10.10">
    <property type="entry name" value="YVTN repeat-like/Quinoprotein amine dehydrogenase"/>
    <property type="match status" value="1"/>
</dbReference>
<dbReference type="PANTHER" id="PTHR13405:SF11">
    <property type="entry name" value="NUCLEAR PORE COMPLEX PROTEIN NUP133"/>
    <property type="match status" value="1"/>
</dbReference>
<dbReference type="InterPro" id="IPR015943">
    <property type="entry name" value="WD40/YVTN_repeat-like_dom_sf"/>
</dbReference>
<evidence type="ECO:0000256" key="7">
    <source>
        <dbReference type="ARBA" id="ARBA00023242"/>
    </source>
</evidence>
<evidence type="ECO:0000256" key="6">
    <source>
        <dbReference type="ARBA" id="ARBA00023010"/>
    </source>
</evidence>
<dbReference type="RefSeq" id="XP_013017477.1">
    <property type="nucleotide sequence ID" value="XM_013162023.1"/>
</dbReference>
<dbReference type="InterPro" id="IPR037624">
    <property type="entry name" value="Nup133-like"/>
</dbReference>
<feature type="domain" description="Nucleoporin Nup133/Nup155-like N-terminal" evidence="9">
    <location>
        <begin position="39"/>
        <end position="450"/>
    </location>
</feature>
<dbReference type="GO" id="GO:0017056">
    <property type="term" value="F:structural constituent of nuclear pore"/>
    <property type="evidence" value="ECO:0007669"/>
    <property type="project" value="InterPro"/>
</dbReference>
<dbReference type="VEuPathDB" id="FungiDB:SOCG_03535"/>
<dbReference type="HOGENOM" id="CLU_008657_0_0_1"/>
<dbReference type="Proteomes" id="UP000016088">
    <property type="component" value="Unassembled WGS sequence"/>
</dbReference>
<dbReference type="GO" id="GO:0016973">
    <property type="term" value="P:poly(A)+ mRNA export from nucleus"/>
    <property type="evidence" value="ECO:0007669"/>
    <property type="project" value="TreeGrafter"/>
</dbReference>
<comment type="similarity">
    <text evidence="2">Belongs to the nucleoporin Nup133 family.</text>
</comment>
<evidence type="ECO:0000313" key="11">
    <source>
        <dbReference type="Proteomes" id="UP000016088"/>
    </source>
</evidence>
<dbReference type="OMA" id="NADIYIW"/>
<dbReference type="Pfam" id="PF03177">
    <property type="entry name" value="Nucleoporin_C"/>
    <property type="match status" value="1"/>
</dbReference>